<dbReference type="Proteomes" id="UP000019377">
    <property type="component" value="Unassembled WGS sequence"/>
</dbReference>
<name>V5ESI4_KALBG</name>
<keyword evidence="1" id="KW-0324">Glycolysis</keyword>
<comment type="catalytic activity">
    <reaction evidence="1">
        <text>beta-D-fructose 1,6-bisphosphate = D-glyceraldehyde 3-phosphate + dihydroxyacetone phosphate</text>
        <dbReference type="Rhea" id="RHEA:14729"/>
        <dbReference type="ChEBI" id="CHEBI:32966"/>
        <dbReference type="ChEBI" id="CHEBI:57642"/>
        <dbReference type="ChEBI" id="CHEBI:59776"/>
        <dbReference type="EC" id="4.1.2.13"/>
    </reaction>
</comment>
<comment type="pathway">
    <text evidence="1">Carbohydrate degradation; glycolysis; D-glyceraldehyde 3-phosphate and glycerone phosphate from D-glucose: step 4/4.</text>
</comment>
<dbReference type="GO" id="GO:0008270">
    <property type="term" value="F:zinc ion binding"/>
    <property type="evidence" value="ECO:0007669"/>
    <property type="project" value="UniProtKB-UniRule"/>
</dbReference>
<reference evidence="3" key="1">
    <citation type="journal article" date="2013" name="Genome Announc.">
        <title>Draft genome sequence of Pseudozyma brasiliensis sp. nov. strain GHG001, a high producer of endo-1,4-xylanase isolated from an insect pest of sugarcane.</title>
        <authorList>
            <person name="Oliveira J.V.D.C."/>
            <person name="dos Santos R.A.C."/>
            <person name="Borges T.A."/>
            <person name="Riano-Pachon D.M."/>
            <person name="Goldman G.H."/>
        </authorList>
    </citation>
    <scope>NUCLEOTIDE SEQUENCE [LARGE SCALE GENOMIC DNA]</scope>
    <source>
        <strain evidence="3">GHG001</strain>
    </source>
</reference>
<dbReference type="eggNOG" id="KOG4153">
    <property type="taxonomic scope" value="Eukaryota"/>
</dbReference>
<dbReference type="Pfam" id="PF01116">
    <property type="entry name" value="F_bP_aldolase"/>
    <property type="match status" value="1"/>
</dbReference>
<evidence type="ECO:0000313" key="3">
    <source>
        <dbReference type="Proteomes" id="UP000019377"/>
    </source>
</evidence>
<dbReference type="GO" id="GO:0006096">
    <property type="term" value="P:glycolytic process"/>
    <property type="evidence" value="ECO:0007669"/>
    <property type="project" value="UniProtKB-UniPathway"/>
</dbReference>
<dbReference type="InterPro" id="IPR050246">
    <property type="entry name" value="Class_II_FBP_aldolase"/>
</dbReference>
<evidence type="ECO:0000313" key="2">
    <source>
        <dbReference type="EMBL" id="EST04879.1"/>
    </source>
</evidence>
<dbReference type="HOGENOM" id="CLU_040088_4_1_1"/>
<keyword evidence="1" id="KW-0456">Lyase</keyword>
<dbReference type="PANTHER" id="PTHR30304:SF0">
    <property type="entry name" value="D-TAGATOSE-1,6-BISPHOSPHATE ALDOLASE SUBUNIT GATY-RELATED"/>
    <property type="match status" value="1"/>
</dbReference>
<comment type="similarity">
    <text evidence="1">Belongs to the class II fructose-bisphosphate aldolase family.</text>
</comment>
<dbReference type="OrthoDB" id="2558351at2759"/>
<dbReference type="GO" id="GO:0004332">
    <property type="term" value="F:fructose-bisphosphate aldolase activity"/>
    <property type="evidence" value="ECO:0007669"/>
    <property type="project" value="UniProtKB-EC"/>
</dbReference>
<protein>
    <recommendedName>
        <fullName evidence="1">Fructose-bisphosphate aldolase</fullName>
        <shortName evidence="1">FBP aldolase</shortName>
        <ecNumber evidence="1">4.1.2.13</ecNumber>
    </recommendedName>
</protein>
<comment type="function">
    <text evidence="1">Catalyzes the aldol condensation of dihydroxyacetone phosphate (DHAP or glycerone-phosphate) with glyceraldehyde 3-phosphate (G3P) to form fructose 1,6-bisphosphate (FBP) in gluconeogenesis and the reverse reaction in glycolysis.</text>
</comment>
<comment type="cofactor">
    <cofactor evidence="1">
        <name>Zn(2+)</name>
        <dbReference type="ChEBI" id="CHEBI:29105"/>
    </cofactor>
    <text evidence="1">Binds 2 Zn(2+) ions per subunit. One is catalytic and the other provides a structural contribution.</text>
</comment>
<keyword evidence="3" id="KW-1185">Reference proteome</keyword>
<dbReference type="RefSeq" id="XP_016289868.1">
    <property type="nucleotide sequence ID" value="XM_016439528.1"/>
</dbReference>
<dbReference type="UniPathway" id="UPA00109">
    <property type="reaction ID" value="UER00183"/>
</dbReference>
<dbReference type="PANTHER" id="PTHR30304">
    <property type="entry name" value="D-TAGATOSE-1,6-BISPHOSPHATE ALDOLASE"/>
    <property type="match status" value="1"/>
</dbReference>
<dbReference type="STRING" id="1365824.V5ESI4"/>
<dbReference type="PIRSF" id="PIRSF001359">
    <property type="entry name" value="F_bP_aldolase_II"/>
    <property type="match status" value="1"/>
</dbReference>
<proteinExistence type="inferred from homology"/>
<dbReference type="Gene3D" id="3.20.20.70">
    <property type="entry name" value="Aldolase class I"/>
    <property type="match status" value="1"/>
</dbReference>
<sequence>MPFDHTNNRTLRILHAAAAGGYAINAQSCYDAQSVIALVRAAEASRSPALCQLFPVTMAQFGKPFVQFCLDTCHAASVPIAVHLDHAASDEDITRALDWAEQGTALDSIMIDCSHFDTDEENINMAKPYVERANRLGLAVEVELGRLAGGEAGVRVIDEGMLTKPDKAERFLTELGAQMLAPSIGNIHGRYINPPAFHLDLLEKLQSTVGPGTSSNAYLVLHGTDDLPDSLFTDCIKRGAYKINVNSWARDPQVEYWAKHLSGGALPEVYEGGMVEFEKVCKRFFDLFGSAGKA</sequence>
<dbReference type="EC" id="4.1.2.13" evidence="1"/>
<gene>
    <name evidence="2" type="ORF">PSEUBRA_SCAF8g02235</name>
</gene>
<dbReference type="GeneID" id="27422240"/>
<dbReference type="OMA" id="FCLNAAH"/>
<dbReference type="InterPro" id="IPR013785">
    <property type="entry name" value="Aldolase_TIM"/>
</dbReference>
<evidence type="ECO:0000256" key="1">
    <source>
        <dbReference type="RuleBase" id="RU366023"/>
    </source>
</evidence>
<dbReference type="SUPFAM" id="SSF51569">
    <property type="entry name" value="Aldolase"/>
    <property type="match status" value="1"/>
</dbReference>
<dbReference type="InterPro" id="IPR000771">
    <property type="entry name" value="FBA_II"/>
</dbReference>
<keyword evidence="1" id="KW-0862">Zinc</keyword>
<organism evidence="2 3">
    <name type="scientific">Kalmanozyma brasiliensis (strain GHG001)</name>
    <name type="common">Yeast</name>
    <name type="synonym">Pseudozyma brasiliensis</name>
    <dbReference type="NCBI Taxonomy" id="1365824"/>
    <lineage>
        <taxon>Eukaryota</taxon>
        <taxon>Fungi</taxon>
        <taxon>Dikarya</taxon>
        <taxon>Basidiomycota</taxon>
        <taxon>Ustilaginomycotina</taxon>
        <taxon>Ustilaginomycetes</taxon>
        <taxon>Ustilaginales</taxon>
        <taxon>Ustilaginaceae</taxon>
        <taxon>Kalmanozyma</taxon>
    </lineage>
</organism>
<accession>V5ESI4</accession>
<dbReference type="AlphaFoldDB" id="V5ESI4"/>
<keyword evidence="1" id="KW-0479">Metal-binding</keyword>
<dbReference type="EMBL" id="KI545894">
    <property type="protein sequence ID" value="EST04879.1"/>
    <property type="molecule type" value="Genomic_DNA"/>
</dbReference>